<keyword evidence="2" id="KW-1185">Reference proteome</keyword>
<dbReference type="AlphaFoldDB" id="A0A840A814"/>
<accession>A0A840A814</accession>
<protein>
    <submittedName>
        <fullName evidence="1">Uncharacterized protein</fullName>
    </submittedName>
</protein>
<dbReference type="EMBL" id="JACIDJ010000001">
    <property type="protein sequence ID" value="MBB3897341.1"/>
    <property type="molecule type" value="Genomic_DNA"/>
</dbReference>
<dbReference type="Proteomes" id="UP000553193">
    <property type="component" value="Unassembled WGS sequence"/>
</dbReference>
<organism evidence="1 2">
    <name type="scientific">Roseococcus suduntuyensis</name>
    <dbReference type="NCBI Taxonomy" id="455361"/>
    <lineage>
        <taxon>Bacteria</taxon>
        <taxon>Pseudomonadati</taxon>
        <taxon>Pseudomonadota</taxon>
        <taxon>Alphaproteobacteria</taxon>
        <taxon>Acetobacterales</taxon>
        <taxon>Roseomonadaceae</taxon>
        <taxon>Roseococcus</taxon>
    </lineage>
</organism>
<sequence length="307" mass="31847">MKPAISDVRATLRALPPDSLVLAMPDLPDPMARRIALAFLEDAAAQGGGHVMPWPRAQLLLGAAPGAAARAGEALHRLIGARPTTWTLPSEAAELDDWLDRLPAPAPQPTTLVALEAHCAALPMEEVARLTFFAEGPDPRAVAQRLAPADLPLEDPDLRAQARALLCRRVLAALTDPALRGRLPAMRPGLRLLLDLPLAGLPGGRMVGGGRGGRDAPIALLPLAALAEPRFPALAQGLAAAGWHTGFVSKDAEAAGLLVGGGYVLAAPPPAAPPALPPLGDAPRFIALGRDIPAWCRAPGLLWEVPA</sequence>
<evidence type="ECO:0000313" key="2">
    <source>
        <dbReference type="Proteomes" id="UP000553193"/>
    </source>
</evidence>
<name>A0A840A814_9PROT</name>
<gene>
    <name evidence="1" type="ORF">GGQ83_000767</name>
</gene>
<reference evidence="1 2" key="1">
    <citation type="submission" date="2020-08" db="EMBL/GenBank/DDBJ databases">
        <title>Genomic Encyclopedia of Type Strains, Phase IV (KMG-IV): sequencing the most valuable type-strain genomes for metagenomic binning, comparative biology and taxonomic classification.</title>
        <authorList>
            <person name="Goeker M."/>
        </authorList>
    </citation>
    <scope>NUCLEOTIDE SEQUENCE [LARGE SCALE GENOMIC DNA]</scope>
    <source>
        <strain evidence="1 2">DSM 19979</strain>
    </source>
</reference>
<comment type="caution">
    <text evidence="1">The sequence shown here is derived from an EMBL/GenBank/DDBJ whole genome shotgun (WGS) entry which is preliminary data.</text>
</comment>
<dbReference type="RefSeq" id="WP_184382266.1">
    <property type="nucleotide sequence ID" value="NZ_JACIDJ010000001.1"/>
</dbReference>
<evidence type="ECO:0000313" key="1">
    <source>
        <dbReference type="EMBL" id="MBB3897341.1"/>
    </source>
</evidence>
<proteinExistence type="predicted"/>